<dbReference type="InterPro" id="IPR058031">
    <property type="entry name" value="AAA_lid_NorR"/>
</dbReference>
<accession>A0A9X0YQZ8</accession>
<dbReference type="AlphaFoldDB" id="A0A9X0YQZ8"/>
<evidence type="ECO:0000256" key="4">
    <source>
        <dbReference type="ARBA" id="ARBA00023163"/>
    </source>
</evidence>
<protein>
    <submittedName>
        <fullName evidence="6">Transcriptional regulator with PAS, ATPase and Fis domain</fullName>
    </submittedName>
</protein>
<keyword evidence="1" id="KW-0547">Nucleotide-binding</keyword>
<keyword evidence="3" id="KW-0805">Transcription regulation</keyword>
<keyword evidence="2" id="KW-0067">ATP-binding</keyword>
<dbReference type="EMBL" id="JAGGMB010000003">
    <property type="protein sequence ID" value="MBP2077089.1"/>
    <property type="molecule type" value="Genomic_DNA"/>
</dbReference>
<dbReference type="Pfam" id="PF00158">
    <property type="entry name" value="Sigma54_activat"/>
    <property type="match status" value="1"/>
</dbReference>
<evidence type="ECO:0000256" key="2">
    <source>
        <dbReference type="ARBA" id="ARBA00022840"/>
    </source>
</evidence>
<evidence type="ECO:0000259" key="5">
    <source>
        <dbReference type="PROSITE" id="PS50045"/>
    </source>
</evidence>
<proteinExistence type="predicted"/>
<dbReference type="Pfam" id="PF25601">
    <property type="entry name" value="AAA_lid_14"/>
    <property type="match status" value="1"/>
</dbReference>
<dbReference type="RefSeq" id="WP_149476594.1">
    <property type="nucleotide sequence ID" value="NZ_JAGGMB010000003.1"/>
</dbReference>
<keyword evidence="4" id="KW-0804">Transcription</keyword>
<evidence type="ECO:0000313" key="6">
    <source>
        <dbReference type="EMBL" id="MBP2077089.1"/>
    </source>
</evidence>
<dbReference type="Gene3D" id="3.40.50.300">
    <property type="entry name" value="P-loop containing nucleotide triphosphate hydrolases"/>
    <property type="match status" value="1"/>
</dbReference>
<feature type="domain" description="Sigma-54 factor interaction" evidence="5">
    <location>
        <begin position="1"/>
        <end position="101"/>
    </location>
</feature>
<reference evidence="6" key="1">
    <citation type="submission" date="2021-03" db="EMBL/GenBank/DDBJ databases">
        <title>Genomic Encyclopedia of Type Strains, Phase IV (KMG-IV): sequencing the most valuable type-strain genomes for metagenomic binning, comparative biology and taxonomic classification.</title>
        <authorList>
            <person name="Goeker M."/>
        </authorList>
    </citation>
    <scope>NUCLEOTIDE SEQUENCE</scope>
    <source>
        <strain evidence="6">DSM 107338</strain>
    </source>
</reference>
<dbReference type="InterPro" id="IPR027417">
    <property type="entry name" value="P-loop_NTPase"/>
</dbReference>
<dbReference type="Proteomes" id="UP001138793">
    <property type="component" value="Unassembled WGS sequence"/>
</dbReference>
<dbReference type="InterPro" id="IPR002078">
    <property type="entry name" value="Sigma_54_int"/>
</dbReference>
<dbReference type="GO" id="GO:0006355">
    <property type="term" value="P:regulation of DNA-templated transcription"/>
    <property type="evidence" value="ECO:0007669"/>
    <property type="project" value="InterPro"/>
</dbReference>
<dbReference type="PANTHER" id="PTHR32071">
    <property type="entry name" value="TRANSCRIPTIONAL REGULATORY PROTEIN"/>
    <property type="match status" value="1"/>
</dbReference>
<sequence>MQVLEIKVNFRLIAATNSNLYEEVEKGNFREELYYRLNVIPIKIPPLRERKEDILSFVHYFIHFFNDKYGLSKTISPRATELLQQYQWPGNVRELKNIVEP</sequence>
<keyword evidence="7" id="KW-1185">Reference proteome</keyword>
<evidence type="ECO:0000313" key="7">
    <source>
        <dbReference type="Proteomes" id="UP001138793"/>
    </source>
</evidence>
<evidence type="ECO:0000256" key="1">
    <source>
        <dbReference type="ARBA" id="ARBA00022741"/>
    </source>
</evidence>
<comment type="caution">
    <text evidence="6">The sequence shown here is derived from an EMBL/GenBank/DDBJ whole genome shotgun (WGS) entry which is preliminary data.</text>
</comment>
<dbReference type="PROSITE" id="PS00688">
    <property type="entry name" value="SIGMA54_INTERACT_3"/>
    <property type="match status" value="1"/>
</dbReference>
<gene>
    <name evidence="6" type="ORF">J2Z64_001320</name>
</gene>
<dbReference type="InterPro" id="IPR025944">
    <property type="entry name" value="Sigma_54_int_dom_CS"/>
</dbReference>
<dbReference type="GO" id="GO:0005524">
    <property type="term" value="F:ATP binding"/>
    <property type="evidence" value="ECO:0007669"/>
    <property type="project" value="UniProtKB-KW"/>
</dbReference>
<dbReference type="OrthoDB" id="9783240at2"/>
<evidence type="ECO:0000256" key="3">
    <source>
        <dbReference type="ARBA" id="ARBA00023015"/>
    </source>
</evidence>
<dbReference type="Gene3D" id="1.10.8.60">
    <property type="match status" value="1"/>
</dbReference>
<name>A0A9X0YQZ8_9BACI</name>
<organism evidence="6 7">
    <name type="scientific">Oceanobacillus polygoni</name>
    <dbReference type="NCBI Taxonomy" id="1235259"/>
    <lineage>
        <taxon>Bacteria</taxon>
        <taxon>Bacillati</taxon>
        <taxon>Bacillota</taxon>
        <taxon>Bacilli</taxon>
        <taxon>Bacillales</taxon>
        <taxon>Bacillaceae</taxon>
        <taxon>Oceanobacillus</taxon>
    </lineage>
</organism>
<dbReference type="PROSITE" id="PS50045">
    <property type="entry name" value="SIGMA54_INTERACT_4"/>
    <property type="match status" value="1"/>
</dbReference>
<dbReference type="SUPFAM" id="SSF52540">
    <property type="entry name" value="P-loop containing nucleoside triphosphate hydrolases"/>
    <property type="match status" value="1"/>
</dbReference>